<feature type="domain" description="PPC" evidence="5">
    <location>
        <begin position="1"/>
        <end position="61"/>
    </location>
</feature>
<sequence>GAFDMVKISGRYSWKEDGQVQESCNLLVTFADSDFNVFGGPLIGPLIAATPVQVTLGSFIN</sequence>
<name>A0ABC8TXT2_9AQUA</name>
<comment type="domain">
    <text evidence="4">The PPC domain mediates interactions between AHL proteins.</text>
</comment>
<dbReference type="PROSITE" id="PS51742">
    <property type="entry name" value="PPC"/>
    <property type="match status" value="1"/>
</dbReference>
<evidence type="ECO:0000313" key="6">
    <source>
        <dbReference type="EMBL" id="CAK9174280.1"/>
    </source>
</evidence>
<keyword evidence="4" id="KW-0539">Nucleus</keyword>
<evidence type="ECO:0000313" key="7">
    <source>
        <dbReference type="Proteomes" id="UP001642360"/>
    </source>
</evidence>
<dbReference type="PANTHER" id="PTHR31500:SF9">
    <property type="entry name" value="AT-HOOK MOTIF NUCLEAR-LOCALIZED PROTEIN 9"/>
    <property type="match status" value="1"/>
</dbReference>
<comment type="subcellular location">
    <subcellularLocation>
        <location evidence="4">Nucleus</location>
    </subcellularLocation>
</comment>
<dbReference type="InterPro" id="IPR005175">
    <property type="entry name" value="PPC_dom"/>
</dbReference>
<dbReference type="GO" id="GO:0005634">
    <property type="term" value="C:nucleus"/>
    <property type="evidence" value="ECO:0007669"/>
    <property type="project" value="UniProtKB-SubCell"/>
</dbReference>
<protein>
    <recommendedName>
        <fullName evidence="4">AT-hook motif nuclear-localized protein</fullName>
    </recommendedName>
</protein>
<keyword evidence="3 4" id="KW-0804">Transcription</keyword>
<gene>
    <name evidence="6" type="ORF">ILEXP_LOCUS44012</name>
</gene>
<comment type="caution">
    <text evidence="6">The sequence shown here is derived from an EMBL/GenBank/DDBJ whole genome shotgun (WGS) entry which is preliminary data.</text>
</comment>
<dbReference type="GO" id="GO:0003680">
    <property type="term" value="F:minor groove of adenine-thymine-rich DNA binding"/>
    <property type="evidence" value="ECO:0007669"/>
    <property type="project" value="UniProtKB-UniRule"/>
</dbReference>
<organism evidence="6 7">
    <name type="scientific">Ilex paraguariensis</name>
    <name type="common">yerba mate</name>
    <dbReference type="NCBI Taxonomy" id="185542"/>
    <lineage>
        <taxon>Eukaryota</taxon>
        <taxon>Viridiplantae</taxon>
        <taxon>Streptophyta</taxon>
        <taxon>Embryophyta</taxon>
        <taxon>Tracheophyta</taxon>
        <taxon>Spermatophyta</taxon>
        <taxon>Magnoliopsida</taxon>
        <taxon>eudicotyledons</taxon>
        <taxon>Gunneridae</taxon>
        <taxon>Pentapetalae</taxon>
        <taxon>asterids</taxon>
        <taxon>campanulids</taxon>
        <taxon>Aquifoliales</taxon>
        <taxon>Aquifoliaceae</taxon>
        <taxon>Ilex</taxon>
    </lineage>
</organism>
<evidence type="ECO:0000256" key="4">
    <source>
        <dbReference type="RuleBase" id="RU367031"/>
    </source>
</evidence>
<evidence type="ECO:0000256" key="1">
    <source>
        <dbReference type="ARBA" id="ARBA00023015"/>
    </source>
</evidence>
<dbReference type="Proteomes" id="UP001642360">
    <property type="component" value="Unassembled WGS sequence"/>
</dbReference>
<keyword evidence="2 4" id="KW-0238">DNA-binding</keyword>
<reference evidence="6 7" key="1">
    <citation type="submission" date="2024-02" db="EMBL/GenBank/DDBJ databases">
        <authorList>
            <person name="Vignale AGUSTIN F."/>
            <person name="Sosa J E."/>
            <person name="Modenutti C."/>
        </authorList>
    </citation>
    <scope>NUCLEOTIDE SEQUENCE [LARGE SCALE GENOMIC DNA]</scope>
</reference>
<evidence type="ECO:0000259" key="5">
    <source>
        <dbReference type="PROSITE" id="PS51742"/>
    </source>
</evidence>
<dbReference type="InterPro" id="IPR039605">
    <property type="entry name" value="AHL"/>
</dbReference>
<dbReference type="Gene3D" id="3.30.1330.80">
    <property type="entry name" value="Hypothetical protein, similar to alpha- acetolactate decarboxylase, domain 2"/>
    <property type="match status" value="1"/>
</dbReference>
<keyword evidence="1 4" id="KW-0805">Transcription regulation</keyword>
<dbReference type="EMBL" id="CAUOFW020006315">
    <property type="protein sequence ID" value="CAK9174280.1"/>
    <property type="molecule type" value="Genomic_DNA"/>
</dbReference>
<dbReference type="AlphaFoldDB" id="A0ABC8TXT2"/>
<evidence type="ECO:0000256" key="3">
    <source>
        <dbReference type="ARBA" id="ARBA00023163"/>
    </source>
</evidence>
<accession>A0ABC8TXT2</accession>
<comment type="function">
    <text evidence="4">Transcription factor that specifically binds AT-rich DNA sequences related to the nuclear matrix attachment regions (MARs).</text>
</comment>
<proteinExistence type="predicted"/>
<keyword evidence="7" id="KW-1185">Reference proteome</keyword>
<feature type="non-terminal residue" evidence="6">
    <location>
        <position position="1"/>
    </location>
</feature>
<evidence type="ECO:0000256" key="2">
    <source>
        <dbReference type="ARBA" id="ARBA00023125"/>
    </source>
</evidence>
<dbReference type="PANTHER" id="PTHR31500">
    <property type="entry name" value="AT-HOOK MOTIF NUCLEAR-LOCALIZED PROTEIN 9"/>
    <property type="match status" value="1"/>
</dbReference>
<dbReference type="SUPFAM" id="SSF117856">
    <property type="entry name" value="AF0104/ALDC/Ptd012-like"/>
    <property type="match status" value="1"/>
</dbReference>
<dbReference type="Pfam" id="PF03479">
    <property type="entry name" value="PCC"/>
    <property type="match status" value="1"/>
</dbReference>